<reference evidence="12 13" key="1">
    <citation type="submission" date="2019-06" db="EMBL/GenBank/DDBJ databases">
        <authorList>
            <person name="Broberg M."/>
        </authorList>
    </citation>
    <scope>NUCLEOTIDE SEQUENCE [LARGE SCALE GENOMIC DNA]</scope>
</reference>
<keyword evidence="3" id="KW-0645">Protease</keyword>
<dbReference type="Proteomes" id="UP000766486">
    <property type="component" value="Unassembled WGS sequence"/>
</dbReference>
<dbReference type="InterPro" id="IPR008754">
    <property type="entry name" value="Peptidase_M43"/>
</dbReference>
<keyword evidence="9" id="KW-1015">Disulfide bond</keyword>
<evidence type="ECO:0000256" key="4">
    <source>
        <dbReference type="ARBA" id="ARBA00022723"/>
    </source>
</evidence>
<gene>
    <name evidence="12" type="ORF">CLO192961_LOCUS98238</name>
</gene>
<evidence type="ECO:0000256" key="6">
    <source>
        <dbReference type="ARBA" id="ARBA00022801"/>
    </source>
</evidence>
<proteinExistence type="inferred from homology"/>
<feature type="domain" description="Peptidase M43 pregnancy-associated plasma-A" evidence="11">
    <location>
        <begin position="187"/>
        <end position="271"/>
    </location>
</feature>
<dbReference type="PANTHER" id="PTHR47466">
    <property type="match status" value="1"/>
</dbReference>
<comment type="function">
    <text evidence="1">Secreted metalloproteinase that allows assimilation of proteinaceous substrates.</text>
</comment>
<evidence type="ECO:0000256" key="5">
    <source>
        <dbReference type="ARBA" id="ARBA00022729"/>
    </source>
</evidence>
<keyword evidence="13" id="KW-1185">Reference proteome</keyword>
<evidence type="ECO:0000259" key="11">
    <source>
        <dbReference type="Pfam" id="PF05572"/>
    </source>
</evidence>
<accession>A0ABY6TWD3</accession>
<sequence length="282" mass="31053">MYPAYTVVLGLLAPIASAEVHAFCGTSTSSTALDLVSKKLQSQAVIAGVAKELVTIDTYVHVLADSDKVEDGYIGDDIVQREIDTLNKAYNEHFFSFRLVDTDRTINSSWAHPGGTPVRPPSELDMKTALHKGSYGDLNLYFVAGMVPLGKGEYPQPNPTNEMIIMDGCILQPMAQGSSNPTYEQIPIHEVGHWLGLWHTFDNGCNEPGDYVDDTPNEAEPVEFMGGCPEPGRDTCPDLPGLDPVDNYMTYINQTCGPLRFTPGQAERMHSLWQELRAPYKK</sequence>
<evidence type="ECO:0000256" key="7">
    <source>
        <dbReference type="ARBA" id="ARBA00022833"/>
    </source>
</evidence>
<name>A0ABY6TWD3_BIOOC</name>
<keyword evidence="8" id="KW-0482">Metalloprotease</keyword>
<evidence type="ECO:0000256" key="9">
    <source>
        <dbReference type="ARBA" id="ARBA00023157"/>
    </source>
</evidence>
<keyword evidence="6" id="KW-0378">Hydrolase</keyword>
<organism evidence="12 13">
    <name type="scientific">Bionectria ochroleuca</name>
    <name type="common">Gliocladium roseum</name>
    <dbReference type="NCBI Taxonomy" id="29856"/>
    <lineage>
        <taxon>Eukaryota</taxon>
        <taxon>Fungi</taxon>
        <taxon>Dikarya</taxon>
        <taxon>Ascomycota</taxon>
        <taxon>Pezizomycotina</taxon>
        <taxon>Sordariomycetes</taxon>
        <taxon>Hypocreomycetidae</taxon>
        <taxon>Hypocreales</taxon>
        <taxon>Bionectriaceae</taxon>
        <taxon>Clonostachys</taxon>
    </lineage>
</organism>
<keyword evidence="4" id="KW-0479">Metal-binding</keyword>
<evidence type="ECO:0000256" key="8">
    <source>
        <dbReference type="ARBA" id="ARBA00023049"/>
    </source>
</evidence>
<evidence type="ECO:0000256" key="10">
    <source>
        <dbReference type="SAM" id="SignalP"/>
    </source>
</evidence>
<comment type="similarity">
    <text evidence="2">Belongs to the peptidase M43B family.</text>
</comment>
<evidence type="ECO:0000313" key="13">
    <source>
        <dbReference type="Proteomes" id="UP000766486"/>
    </source>
</evidence>
<dbReference type="EMBL" id="CABFNS010000698">
    <property type="protein sequence ID" value="VUC22980.1"/>
    <property type="molecule type" value="Genomic_DNA"/>
</dbReference>
<feature type="chain" id="PRO_5047273261" description="Peptidase M43 pregnancy-associated plasma-A domain-containing protein" evidence="10">
    <location>
        <begin position="19"/>
        <end position="282"/>
    </location>
</feature>
<keyword evidence="7" id="KW-0862">Zinc</keyword>
<evidence type="ECO:0000256" key="1">
    <source>
        <dbReference type="ARBA" id="ARBA00003174"/>
    </source>
</evidence>
<dbReference type="InterPro" id="IPR024079">
    <property type="entry name" value="MetalloPept_cat_dom_sf"/>
</dbReference>
<evidence type="ECO:0000256" key="3">
    <source>
        <dbReference type="ARBA" id="ARBA00022670"/>
    </source>
</evidence>
<dbReference type="SUPFAM" id="SSF55486">
    <property type="entry name" value="Metalloproteases ('zincins'), catalytic domain"/>
    <property type="match status" value="1"/>
</dbReference>
<dbReference type="PANTHER" id="PTHR47466:SF1">
    <property type="entry name" value="METALLOPROTEASE MEP1 (AFU_ORTHOLOGUE AFUA_1G07730)-RELATED"/>
    <property type="match status" value="1"/>
</dbReference>
<comment type="caution">
    <text evidence="12">The sequence shown here is derived from an EMBL/GenBank/DDBJ whole genome shotgun (WGS) entry which is preliminary data.</text>
</comment>
<dbReference type="Pfam" id="PF05572">
    <property type="entry name" value="Peptidase_M43"/>
    <property type="match status" value="1"/>
</dbReference>
<keyword evidence="5 10" id="KW-0732">Signal</keyword>
<evidence type="ECO:0000256" key="2">
    <source>
        <dbReference type="ARBA" id="ARBA00008721"/>
    </source>
</evidence>
<dbReference type="Gene3D" id="3.40.390.10">
    <property type="entry name" value="Collagenase (Catalytic Domain)"/>
    <property type="match status" value="1"/>
</dbReference>
<feature type="signal peptide" evidence="10">
    <location>
        <begin position="1"/>
        <end position="18"/>
    </location>
</feature>
<evidence type="ECO:0000313" key="12">
    <source>
        <dbReference type="EMBL" id="VUC22980.1"/>
    </source>
</evidence>
<dbReference type="CDD" id="cd04275">
    <property type="entry name" value="ZnMc_pappalysin_like"/>
    <property type="match status" value="1"/>
</dbReference>
<protein>
    <recommendedName>
        <fullName evidence="11">Peptidase M43 pregnancy-associated plasma-A domain-containing protein</fullName>
    </recommendedName>
</protein>